<dbReference type="Proteomes" id="UP000541444">
    <property type="component" value="Unassembled WGS sequence"/>
</dbReference>
<comment type="caution">
    <text evidence="1">The sequence shown here is derived from an EMBL/GenBank/DDBJ whole genome shotgun (WGS) entry which is preliminary data.</text>
</comment>
<reference evidence="1 2" key="1">
    <citation type="journal article" date="2020" name="IScience">
        <title>Genome Sequencing of the Endangered Kingdonia uniflora (Circaeasteraceae, Ranunculales) Reveals Potential Mechanisms of Evolutionary Specialization.</title>
        <authorList>
            <person name="Sun Y."/>
            <person name="Deng T."/>
            <person name="Zhang A."/>
            <person name="Moore M.J."/>
            <person name="Landis J.B."/>
            <person name="Lin N."/>
            <person name="Zhang H."/>
            <person name="Zhang X."/>
            <person name="Huang J."/>
            <person name="Zhang X."/>
            <person name="Sun H."/>
            <person name="Wang H."/>
        </authorList>
    </citation>
    <scope>NUCLEOTIDE SEQUENCE [LARGE SCALE GENOMIC DNA]</scope>
    <source>
        <strain evidence="1">TB1705</strain>
        <tissue evidence="1">Leaf</tissue>
    </source>
</reference>
<gene>
    <name evidence="1" type="ORF">GIB67_014732</name>
</gene>
<name>A0A7J7NUM9_9MAGN</name>
<dbReference type="OrthoDB" id="1937638at2759"/>
<protein>
    <submittedName>
        <fullName evidence="1">Uncharacterized protein</fullName>
    </submittedName>
</protein>
<evidence type="ECO:0000313" key="2">
    <source>
        <dbReference type="Proteomes" id="UP000541444"/>
    </source>
</evidence>
<dbReference type="AlphaFoldDB" id="A0A7J7NUM9"/>
<dbReference type="EMBL" id="JACGCM010000554">
    <property type="protein sequence ID" value="KAF6170915.1"/>
    <property type="molecule type" value="Genomic_DNA"/>
</dbReference>
<sequence>MASSTTSQPLVMIQPLEGDMSTDGNNTIPLSDVLKASIHHLFWCFAVVRREKGYKCFTVSSSYLFKHVDQVGFQRGVDRFKNSLLGEDQVSTGSINFPGHVESEGLLSIHPIRIVTGIGVLQVLLDGLTNYMIASYILLVARLSVTTMTRLAAEGLEYDIKWCKPQISKEQQLNLTRWAVLLAGSLLKNNKVAHEALMSSRHICDANSMIFAPSLYVLRMTISKLFLYPLFLQ</sequence>
<accession>A0A7J7NUM9</accession>
<proteinExistence type="predicted"/>
<keyword evidence="2" id="KW-1185">Reference proteome</keyword>
<organism evidence="1 2">
    <name type="scientific">Kingdonia uniflora</name>
    <dbReference type="NCBI Taxonomy" id="39325"/>
    <lineage>
        <taxon>Eukaryota</taxon>
        <taxon>Viridiplantae</taxon>
        <taxon>Streptophyta</taxon>
        <taxon>Embryophyta</taxon>
        <taxon>Tracheophyta</taxon>
        <taxon>Spermatophyta</taxon>
        <taxon>Magnoliopsida</taxon>
        <taxon>Ranunculales</taxon>
        <taxon>Circaeasteraceae</taxon>
        <taxon>Kingdonia</taxon>
    </lineage>
</organism>
<evidence type="ECO:0000313" key="1">
    <source>
        <dbReference type="EMBL" id="KAF6170915.1"/>
    </source>
</evidence>